<dbReference type="PANTHER" id="PTHR33397">
    <property type="entry name" value="UPF0331 PROTEIN YUTE"/>
    <property type="match status" value="1"/>
</dbReference>
<keyword evidence="3" id="KW-0378">Hydrolase</keyword>
<dbReference type="STRING" id="56779.SAMN05421834_11815"/>
<dbReference type="Proteomes" id="UP000185669">
    <property type="component" value="Unassembled WGS sequence"/>
</dbReference>
<dbReference type="InterPro" id="IPR008201">
    <property type="entry name" value="HepT-like"/>
</dbReference>
<keyword evidence="6" id="KW-1185">Reference proteome</keyword>
<evidence type="ECO:0000256" key="1">
    <source>
        <dbReference type="ARBA" id="ARBA00022649"/>
    </source>
</evidence>
<evidence type="ECO:0000256" key="2">
    <source>
        <dbReference type="ARBA" id="ARBA00022722"/>
    </source>
</evidence>
<dbReference type="GO" id="GO:0016787">
    <property type="term" value="F:hydrolase activity"/>
    <property type="evidence" value="ECO:0007669"/>
    <property type="project" value="UniProtKB-KW"/>
</dbReference>
<dbReference type="AlphaFoldDB" id="A0A1N6ZH64"/>
<gene>
    <name evidence="5" type="ORF">SAMN05421834_11815</name>
</gene>
<proteinExistence type="inferred from homology"/>
<dbReference type="Gene3D" id="1.20.120.580">
    <property type="entry name" value="bsu32300-like"/>
    <property type="match status" value="1"/>
</dbReference>
<keyword evidence="1" id="KW-1277">Toxin-antitoxin system</keyword>
<name>A0A1N6ZH64_9FIRM</name>
<dbReference type="OrthoDB" id="9796612at2"/>
<comment type="similarity">
    <text evidence="4">Belongs to the HepT RNase toxin family.</text>
</comment>
<reference evidence="6" key="1">
    <citation type="submission" date="2017-01" db="EMBL/GenBank/DDBJ databases">
        <authorList>
            <person name="Varghese N."/>
            <person name="Submissions S."/>
        </authorList>
    </citation>
    <scope>NUCLEOTIDE SEQUENCE [LARGE SCALE GENOMIC DNA]</scope>
    <source>
        <strain evidence="6">ATCC 700103</strain>
    </source>
</reference>
<evidence type="ECO:0000256" key="4">
    <source>
        <dbReference type="ARBA" id="ARBA00024207"/>
    </source>
</evidence>
<sequence>MDDILINKTQTVKRCLERINEEYQGDPKNLENYTKQDSIILNIQRLSEAAIDIAMHIVAEKEFGVPQNSREAFELLAQNKIISQKKAEKLKAMVGFRNIAVHEYQKLNLKIVEAIIENEIEEIKDFSQKMLQKMAAEGRESEK</sequence>
<organism evidence="5 6">
    <name type="scientific">Halanaerobium kushneri</name>
    <dbReference type="NCBI Taxonomy" id="56779"/>
    <lineage>
        <taxon>Bacteria</taxon>
        <taxon>Bacillati</taxon>
        <taxon>Bacillota</taxon>
        <taxon>Clostridia</taxon>
        <taxon>Halanaerobiales</taxon>
        <taxon>Halanaerobiaceae</taxon>
        <taxon>Halanaerobium</taxon>
    </lineage>
</organism>
<dbReference type="PANTHER" id="PTHR33397:SF3">
    <property type="entry name" value="MRNA NUCLEASE HEPT"/>
    <property type="match status" value="1"/>
</dbReference>
<dbReference type="NCBIfam" id="NF047751">
    <property type="entry name" value="HepT_toxin"/>
    <property type="match status" value="1"/>
</dbReference>
<keyword evidence="2" id="KW-0540">Nuclease</keyword>
<protein>
    <submittedName>
        <fullName evidence="5">Uncharacterized conserved protein YutE, UPF0331/DUF86 family</fullName>
    </submittedName>
</protein>
<evidence type="ECO:0000313" key="5">
    <source>
        <dbReference type="EMBL" id="SIR26114.1"/>
    </source>
</evidence>
<dbReference type="InterPro" id="IPR052379">
    <property type="entry name" value="Type_VII_TA_RNase"/>
</dbReference>
<accession>A0A1N6ZH64</accession>
<dbReference type="SUPFAM" id="SSF81593">
    <property type="entry name" value="Nucleotidyltransferase substrate binding subunit/domain"/>
    <property type="match status" value="1"/>
</dbReference>
<dbReference type="RefSeq" id="WP_076545571.1">
    <property type="nucleotide sequence ID" value="NZ_FTNC01000018.1"/>
</dbReference>
<dbReference type="Pfam" id="PF01934">
    <property type="entry name" value="HepT-like"/>
    <property type="match status" value="1"/>
</dbReference>
<dbReference type="EMBL" id="FTNC01000018">
    <property type="protein sequence ID" value="SIR26114.1"/>
    <property type="molecule type" value="Genomic_DNA"/>
</dbReference>
<dbReference type="GO" id="GO:0110001">
    <property type="term" value="C:toxin-antitoxin complex"/>
    <property type="evidence" value="ECO:0007669"/>
    <property type="project" value="InterPro"/>
</dbReference>
<dbReference type="InterPro" id="IPR037038">
    <property type="entry name" value="HepT-like_sf"/>
</dbReference>
<evidence type="ECO:0000256" key="3">
    <source>
        <dbReference type="ARBA" id="ARBA00022801"/>
    </source>
</evidence>
<evidence type="ECO:0000313" key="6">
    <source>
        <dbReference type="Proteomes" id="UP000185669"/>
    </source>
</evidence>
<dbReference type="GO" id="GO:0004540">
    <property type="term" value="F:RNA nuclease activity"/>
    <property type="evidence" value="ECO:0007669"/>
    <property type="project" value="InterPro"/>
</dbReference>